<feature type="region of interest" description="Disordered" evidence="1">
    <location>
        <begin position="25"/>
        <end position="50"/>
    </location>
</feature>
<proteinExistence type="predicted"/>
<keyword evidence="2" id="KW-0732">Signal</keyword>
<feature type="region of interest" description="Disordered" evidence="1">
    <location>
        <begin position="156"/>
        <end position="186"/>
    </location>
</feature>
<feature type="region of interest" description="Disordered" evidence="1">
    <location>
        <begin position="507"/>
        <end position="542"/>
    </location>
</feature>
<feature type="signal peptide" evidence="2">
    <location>
        <begin position="1"/>
        <end position="19"/>
    </location>
</feature>
<protein>
    <submittedName>
        <fullName evidence="3">Uncharacterized protein</fullName>
    </submittedName>
</protein>
<evidence type="ECO:0000313" key="3">
    <source>
        <dbReference type="EMBL" id="CAH0513707.1"/>
    </source>
</evidence>
<comment type="caution">
    <text evidence="3">The sequence shown here is derived from an EMBL/GenBank/DDBJ whole genome shotgun (WGS) entry which is preliminary data.</text>
</comment>
<evidence type="ECO:0000256" key="2">
    <source>
        <dbReference type="SAM" id="SignalP"/>
    </source>
</evidence>
<organism evidence="3 4">
    <name type="scientific">Peronospora belbahrii</name>
    <dbReference type="NCBI Taxonomy" id="622444"/>
    <lineage>
        <taxon>Eukaryota</taxon>
        <taxon>Sar</taxon>
        <taxon>Stramenopiles</taxon>
        <taxon>Oomycota</taxon>
        <taxon>Peronosporomycetes</taxon>
        <taxon>Peronosporales</taxon>
        <taxon>Peronosporaceae</taxon>
        <taxon>Peronospora</taxon>
    </lineage>
</organism>
<keyword evidence="4" id="KW-1185">Reference proteome</keyword>
<sequence length="577" mass="61381">MKFTPGLVFAALAVTAANADTPNTYLRSSGGDAESNLDSSKTNSLDDEEDDDNLEIDLNELFGDTKNIGENGKINILDLIGSRDGQIRLEELLEALDDKIGGVDSNGNNKYLNPHQVRDVASKDDDSYNDLFSLSGSLDDMFKEFLNPKSLKSTPVENDFKSVDGTPTKTGSVMKHPKAVPPTDDGSDDWLWLLGSSAYDTGSTLKGDTADKGKLTDDVGYSALKGKGDGPMVQDDGYTDTKATKAYATAPVAKGNGYNLLADDDDANNGYGKDTLSNDSSASKDDADDDDDDDDDADEVGAKTKGKYPLTKESGYGDVFATKGNSEDLLLNDAGYTDTEPTKAASVAKSKGYTLLDDDDDANNGYGKDTVSNDSSASKDDADDDDDDDDEVGAKTNGKYLLAKESGYGDVFATKGNSEDLSLNDAEYTDTEATKAASVAKGKGYTLLDDDDDANNGYGKDTVSNDSSASKDDADDDDDDDDDVGAKADDKYPLTKGNAAYKVYSTVDHNEEEVDDVYSSKNLKGSKNKDASPPNVGHLYEDNGVGVVGVSEDVVKDSKGKSMMVENDPTQNDHRLT</sequence>
<evidence type="ECO:0000256" key="1">
    <source>
        <dbReference type="SAM" id="MobiDB-lite"/>
    </source>
</evidence>
<reference evidence="3 4" key="1">
    <citation type="submission" date="2021-11" db="EMBL/GenBank/DDBJ databases">
        <authorList>
            <person name="Islam A."/>
            <person name="Islam S."/>
            <person name="Flora M.S."/>
            <person name="Rahman M."/>
            <person name="Ziaur R.M."/>
            <person name="Epstein J.H."/>
            <person name="Hassan M."/>
            <person name="Klassen M."/>
            <person name="Woodard K."/>
            <person name="Webb A."/>
            <person name="Webby R.J."/>
            <person name="El Zowalaty M.E."/>
        </authorList>
    </citation>
    <scope>NUCLEOTIDE SEQUENCE [LARGE SCALE GENOMIC DNA]</scope>
    <source>
        <strain evidence="3">Pbs1</strain>
    </source>
</reference>
<feature type="compositionally biased region" description="Acidic residues" evidence="1">
    <location>
        <begin position="286"/>
        <end position="299"/>
    </location>
</feature>
<feature type="compositionally biased region" description="Acidic residues" evidence="1">
    <location>
        <begin position="473"/>
        <end position="483"/>
    </location>
</feature>
<evidence type="ECO:0000313" key="4">
    <source>
        <dbReference type="Proteomes" id="UP001158986"/>
    </source>
</evidence>
<feature type="chain" id="PRO_5047200599" evidence="2">
    <location>
        <begin position="20"/>
        <end position="577"/>
    </location>
</feature>
<gene>
    <name evidence="3" type="ORF">PBS001_LOCUS509</name>
</gene>
<feature type="compositionally biased region" description="Acidic residues" evidence="1">
    <location>
        <begin position="381"/>
        <end position="391"/>
    </location>
</feature>
<feature type="region of interest" description="Disordered" evidence="1">
    <location>
        <begin position="442"/>
        <end position="492"/>
    </location>
</feature>
<dbReference type="Proteomes" id="UP001158986">
    <property type="component" value="Unassembled WGS sequence"/>
</dbReference>
<feature type="region of interest" description="Disordered" evidence="1">
    <location>
        <begin position="555"/>
        <end position="577"/>
    </location>
</feature>
<dbReference type="EMBL" id="CAKLCB010000020">
    <property type="protein sequence ID" value="CAH0513707.1"/>
    <property type="molecule type" value="Genomic_DNA"/>
</dbReference>
<name>A0ABN8CKS6_9STRA</name>
<accession>A0ABN8CKS6</accession>
<feature type="region of interest" description="Disordered" evidence="1">
    <location>
        <begin position="264"/>
        <end position="400"/>
    </location>
</feature>